<dbReference type="InterPro" id="IPR035979">
    <property type="entry name" value="RBD_domain_sf"/>
</dbReference>
<comment type="caution">
    <text evidence="4">The sequence shown here is derived from an EMBL/GenBank/DDBJ whole genome shotgun (WGS) entry which is preliminary data.</text>
</comment>
<feature type="region of interest" description="Disordered" evidence="2">
    <location>
        <begin position="483"/>
        <end position="645"/>
    </location>
</feature>
<keyword evidence="1" id="KW-0694">RNA-binding</keyword>
<feature type="region of interest" description="Disordered" evidence="2">
    <location>
        <begin position="273"/>
        <end position="403"/>
    </location>
</feature>
<feature type="compositionally biased region" description="Basic and acidic residues" evidence="2">
    <location>
        <begin position="496"/>
        <end position="514"/>
    </location>
</feature>
<dbReference type="GO" id="GO:0003723">
    <property type="term" value="F:RNA binding"/>
    <property type="evidence" value="ECO:0007669"/>
    <property type="project" value="UniProtKB-UniRule"/>
</dbReference>
<proteinExistence type="predicted"/>
<evidence type="ECO:0000259" key="3">
    <source>
        <dbReference type="PROSITE" id="PS50102"/>
    </source>
</evidence>
<dbReference type="SUPFAM" id="SSF54928">
    <property type="entry name" value="RNA-binding domain, RBD"/>
    <property type="match status" value="2"/>
</dbReference>
<feature type="compositionally biased region" description="Basic and acidic residues" evidence="2">
    <location>
        <begin position="526"/>
        <end position="645"/>
    </location>
</feature>
<protein>
    <submittedName>
        <fullName evidence="4">Polyadenylate-binding protein 1</fullName>
    </submittedName>
</protein>
<accession>A0A9P3LET3</accession>
<dbReference type="PANTHER" id="PTHR14445">
    <property type="entry name" value="GRB10 INTERACTING GYF PROTEIN"/>
    <property type="match status" value="1"/>
</dbReference>
<evidence type="ECO:0000313" key="4">
    <source>
        <dbReference type="EMBL" id="GJE92590.1"/>
    </source>
</evidence>
<dbReference type="InterPro" id="IPR012677">
    <property type="entry name" value="Nucleotide-bd_a/b_plait_sf"/>
</dbReference>
<dbReference type="PANTHER" id="PTHR14445:SF36">
    <property type="entry name" value="FI03272P-RELATED"/>
    <property type="match status" value="1"/>
</dbReference>
<dbReference type="InterPro" id="IPR051640">
    <property type="entry name" value="GRB10-interact_GYF"/>
</dbReference>
<dbReference type="Proteomes" id="UP000703269">
    <property type="component" value="Unassembled WGS sequence"/>
</dbReference>
<name>A0A9P3LET3_9APHY</name>
<evidence type="ECO:0000256" key="2">
    <source>
        <dbReference type="SAM" id="MobiDB-lite"/>
    </source>
</evidence>
<dbReference type="Gene3D" id="3.30.70.330">
    <property type="match status" value="1"/>
</dbReference>
<evidence type="ECO:0000256" key="1">
    <source>
        <dbReference type="PROSITE-ProRule" id="PRU00176"/>
    </source>
</evidence>
<dbReference type="OrthoDB" id="2799745at2759"/>
<sequence>MAKDFRKAPHPLLKEAVLYFPEVPKNVPWASVIQVFSSCGTVLSAGKHNAVPDSKAWVVRFRDVFEAEMALATLQGAVIPNTTPPIALALSHTPELASVAPLQPLLPQFVQSNLAAHPLQRASPQDVFRWFRSSGPLVSVQTDVDVGHGNRTCVVEHWEEEHARYAKTQGKSLHAPLKTMPAFGLRTFDPCNLYCAKLGSAFKQEDFEKHFGKFGDIVVARLMNVGTVEAYGFISFRTQDQASGAMRALNGKVVGISPLQVRCHEPKWQWNFRIPSNARTNPEQKAQPKAKDANSAQASSHDQEKSPANDETRRLEEEENKRKKAEELKQQEEAQRKQAEQEQQKKVEEEARRKKQEEEEKRKLEQEQERLKREQEAEAAKAAEQRARERQTKRDAAESKCLAAVAAHASAEARLVSFEIEHTGAKAQRTTAESEASAATTALKDAVRAVQEAERLLAEAKQRLMDAARRAGDATIARVHAQAAEQETSVRVHAAVQDERNAKVEMEMAEREERDVLEETAAAEEEERRQQELAESIRKMRELREVEEAEQREREEKTRQQEAEKLRKLAAERLARAERERQAREEAERLERQAREEAERLERQAREEAERRERKAREEAERLEREKKEREEQEAKRQKGYEEASAEELTRCKKRDYEKWNVHKFTLWTKERSIDRFVAVSLEFDETRFCERQPLTSLSVPWPTLQSPARLQLGEIEWGAVEEFFGAAKLAVGANEYKVMVEKAHRRFHPDKWRARGLLKTVLDDELRTQLENAGNIVAQAITPLWLASKSR</sequence>
<gene>
    <name evidence="4" type="ORF">PsYK624_087450</name>
</gene>
<dbReference type="SMART" id="SM00360">
    <property type="entry name" value="RRM"/>
    <property type="match status" value="1"/>
</dbReference>
<dbReference type="GO" id="GO:0005829">
    <property type="term" value="C:cytosol"/>
    <property type="evidence" value="ECO:0007669"/>
    <property type="project" value="TreeGrafter"/>
</dbReference>
<organism evidence="4 5">
    <name type="scientific">Phanerochaete sordida</name>
    <dbReference type="NCBI Taxonomy" id="48140"/>
    <lineage>
        <taxon>Eukaryota</taxon>
        <taxon>Fungi</taxon>
        <taxon>Dikarya</taxon>
        <taxon>Basidiomycota</taxon>
        <taxon>Agaricomycotina</taxon>
        <taxon>Agaricomycetes</taxon>
        <taxon>Polyporales</taxon>
        <taxon>Phanerochaetaceae</taxon>
        <taxon>Phanerochaete</taxon>
    </lineage>
</organism>
<dbReference type="EMBL" id="BPQB01000027">
    <property type="protein sequence ID" value="GJE92590.1"/>
    <property type="molecule type" value="Genomic_DNA"/>
</dbReference>
<dbReference type="InterPro" id="IPR000504">
    <property type="entry name" value="RRM_dom"/>
</dbReference>
<dbReference type="Pfam" id="PF00076">
    <property type="entry name" value="RRM_1"/>
    <property type="match status" value="1"/>
</dbReference>
<dbReference type="AlphaFoldDB" id="A0A9P3LET3"/>
<dbReference type="PROSITE" id="PS50102">
    <property type="entry name" value="RRM"/>
    <property type="match status" value="1"/>
</dbReference>
<reference evidence="4 5" key="1">
    <citation type="submission" date="2021-08" db="EMBL/GenBank/DDBJ databases">
        <title>Draft Genome Sequence of Phanerochaete sordida strain YK-624.</title>
        <authorList>
            <person name="Mori T."/>
            <person name="Dohra H."/>
            <person name="Suzuki T."/>
            <person name="Kawagishi H."/>
            <person name="Hirai H."/>
        </authorList>
    </citation>
    <scope>NUCLEOTIDE SEQUENCE [LARGE SCALE GENOMIC DNA]</scope>
    <source>
        <strain evidence="4 5">YK-624</strain>
    </source>
</reference>
<evidence type="ECO:0000313" key="5">
    <source>
        <dbReference type="Proteomes" id="UP000703269"/>
    </source>
</evidence>
<feature type="compositionally biased region" description="Acidic residues" evidence="2">
    <location>
        <begin position="515"/>
        <end position="525"/>
    </location>
</feature>
<feature type="compositionally biased region" description="Basic and acidic residues" evidence="2">
    <location>
        <begin position="301"/>
        <end position="398"/>
    </location>
</feature>
<feature type="domain" description="RRM" evidence="3">
    <location>
        <begin position="191"/>
        <end position="266"/>
    </location>
</feature>
<keyword evidence="5" id="KW-1185">Reference proteome</keyword>